<evidence type="ECO:0000313" key="1">
    <source>
        <dbReference type="EMBL" id="CAK5080267.1"/>
    </source>
</evidence>
<protein>
    <submittedName>
        <fullName evidence="1">Uncharacterized protein</fullName>
    </submittedName>
</protein>
<evidence type="ECO:0000313" key="2">
    <source>
        <dbReference type="Proteomes" id="UP001497535"/>
    </source>
</evidence>
<sequence>MIGDVASIRKRNPKLVEIPFNSTNKFQLSIHETDDDNDEYLLVMKGAPERIVEICSTMLVGNEEVNFPTKGLRFIGLFSLIDPPRASVPSAVAKARSAGLNVVMVTGDHPITAKAIARAVGILTENTETIEDVAIRKGCDISEVDPKEASAIVVHGSELRLMTNEQLVELICHHKEIVFARTSPQQKLQIVEAFQTLGHIVAVTGDGVNDTPALKKADIGIAMGIAGSDVSKQVADMILLDDNFASIIVGVEEGRRIFDNFKKTVSYVLRKNLAELVPFLAFIIIGVPLPLGTITMLCIDIGTDIIPSITIGYEKAESDIMSRAPRKRTDKLVNLRIFAMAYFQIGFIQAMAGFFAYFWIMAENGFFPQRLLYLRSSWDNRLINNLEDSYNQEWTYTNRKILEETCQTAFFIAIVVTQWADILIVKTRRNSLVQQGMDNWPMNAAILIETGIAMFLAYTPVVNVGLKMHGLKFEWWFPAIPFAIYIFNYDELRRFLIRRTPGGWTEKNLDF</sequence>
<dbReference type="Proteomes" id="UP001497535">
    <property type="component" value="Unassembled WGS sequence"/>
</dbReference>
<accession>A0ACB0ZMF4</accession>
<dbReference type="EMBL" id="CAVMJV010000041">
    <property type="protein sequence ID" value="CAK5080267.1"/>
    <property type="molecule type" value="Genomic_DNA"/>
</dbReference>
<comment type="caution">
    <text evidence="1">The sequence shown here is derived from an EMBL/GenBank/DDBJ whole genome shotgun (WGS) entry which is preliminary data.</text>
</comment>
<proteinExistence type="predicted"/>
<gene>
    <name evidence="1" type="ORF">MENTE1834_LOCUS27427</name>
</gene>
<keyword evidence="2" id="KW-1185">Reference proteome</keyword>
<organism evidence="1 2">
    <name type="scientific">Meloidogyne enterolobii</name>
    <name type="common">Root-knot nematode worm</name>
    <name type="synonym">Meloidogyne mayaguensis</name>
    <dbReference type="NCBI Taxonomy" id="390850"/>
    <lineage>
        <taxon>Eukaryota</taxon>
        <taxon>Metazoa</taxon>
        <taxon>Ecdysozoa</taxon>
        <taxon>Nematoda</taxon>
        <taxon>Chromadorea</taxon>
        <taxon>Rhabditida</taxon>
        <taxon>Tylenchina</taxon>
        <taxon>Tylenchomorpha</taxon>
        <taxon>Tylenchoidea</taxon>
        <taxon>Meloidogynidae</taxon>
        <taxon>Meloidogyninae</taxon>
        <taxon>Meloidogyne</taxon>
    </lineage>
</organism>
<reference evidence="1" key="1">
    <citation type="submission" date="2023-11" db="EMBL/GenBank/DDBJ databases">
        <authorList>
            <person name="Poullet M."/>
        </authorList>
    </citation>
    <scope>NUCLEOTIDE SEQUENCE</scope>
    <source>
        <strain evidence="1">E1834</strain>
    </source>
</reference>
<name>A0ACB0ZMF4_MELEN</name>